<reference evidence="9 10" key="1">
    <citation type="submission" date="2020-08" db="EMBL/GenBank/DDBJ databases">
        <title>Genomic Encyclopedia of Type Strains, Phase IV (KMG-IV): sequencing the most valuable type-strain genomes for metagenomic binning, comparative biology and taxonomic classification.</title>
        <authorList>
            <person name="Goeker M."/>
        </authorList>
    </citation>
    <scope>NUCLEOTIDE SEQUENCE [LARGE SCALE GENOMIC DNA]</scope>
    <source>
        <strain evidence="9 10">YC6886</strain>
    </source>
</reference>
<dbReference type="EMBL" id="JACHFD010000005">
    <property type="protein sequence ID" value="MBB5351221.1"/>
    <property type="molecule type" value="Genomic_DNA"/>
</dbReference>
<keyword evidence="3" id="KW-0328">Glycosyltransferase</keyword>
<keyword evidence="2" id="KW-1003">Cell membrane</keyword>
<feature type="transmembrane region" description="Helical" evidence="8">
    <location>
        <begin position="214"/>
        <end position="240"/>
    </location>
</feature>
<feature type="transmembrane region" description="Helical" evidence="8">
    <location>
        <begin position="127"/>
        <end position="147"/>
    </location>
</feature>
<name>A0A840VEG2_9BACT</name>
<dbReference type="PANTHER" id="PTHR33908:SF11">
    <property type="entry name" value="MEMBRANE PROTEIN"/>
    <property type="match status" value="1"/>
</dbReference>
<evidence type="ECO:0000313" key="10">
    <source>
        <dbReference type="Proteomes" id="UP000557717"/>
    </source>
</evidence>
<evidence type="ECO:0008006" key="11">
    <source>
        <dbReference type="Google" id="ProtNLM"/>
    </source>
</evidence>
<evidence type="ECO:0000256" key="5">
    <source>
        <dbReference type="ARBA" id="ARBA00022692"/>
    </source>
</evidence>
<gene>
    <name evidence="9" type="ORF">HNR46_001455</name>
</gene>
<keyword evidence="6 8" id="KW-1133">Transmembrane helix</keyword>
<feature type="transmembrane region" description="Helical" evidence="8">
    <location>
        <begin position="247"/>
        <end position="265"/>
    </location>
</feature>
<evidence type="ECO:0000256" key="2">
    <source>
        <dbReference type="ARBA" id="ARBA00022475"/>
    </source>
</evidence>
<feature type="transmembrane region" description="Helical" evidence="8">
    <location>
        <begin position="356"/>
        <end position="374"/>
    </location>
</feature>
<feature type="transmembrane region" description="Helical" evidence="8">
    <location>
        <begin position="177"/>
        <end position="194"/>
    </location>
</feature>
<sequence>MSDPSSTFDPATVVRRAVFFVCLIALALIHIFVIFRGLSTPEAMDQAQLARQISRGEGLTTKVIRPLELHLAESHEGGAVSLVTLKDTYQSPLNPMILGAVFKLVGADQPEKWTIPATELVYELDRVVAVVSTLFFLMAIGVTFLLVSRIFDGKIAGFTAVLMLFSDMFWKFSQSGLPQMLLLLLFTCGVYFAYRAIEEQEEGKTNYVQPLLAALFFSLMVLAHWITAWVFFGYLIFAAVAFRPRGVIALSSLAILLAVIAYPLIRMAQVTGQPFGVARFVFYNGLSSGSESAVMRTLDLSSTPLVLDGLLLKIFATTLVQVTDLIPFLGGILAAPIFFIALLHPFKRPAIARFRWLIAIMWLFGAIGMAVFGIDSRVTLHSNQIHLLFAPIMAAYGLAFLSILWSRLPAVNNTPYLRNAHYYAVVVLSAAPLLLSLPRDVKLFLLFSDKGGWPQWPPYYPLILNRGLATWVDKSPTSTEVVVSDQPWAVAWYADVHSLWLPKTMADFDQLEQKANDQGNQFTGVLITPSSRNQGNVSTIVSDNEDFAPLILDGTVASITGATKSQVGFPLYDKAPTMADFAKRFPIRYPLLGQNIIYYSEKRISDDTLDN</sequence>
<comment type="caution">
    <text evidence="9">The sequence shown here is derived from an EMBL/GenBank/DDBJ whole genome shotgun (WGS) entry which is preliminary data.</text>
</comment>
<comment type="subcellular location">
    <subcellularLocation>
        <location evidence="1">Cell membrane</location>
        <topology evidence="1">Multi-pass membrane protein</topology>
    </subcellularLocation>
</comment>
<dbReference type="AlphaFoldDB" id="A0A840VEG2"/>
<dbReference type="InterPro" id="IPR050297">
    <property type="entry name" value="LipidA_mod_glycosyltrf_83"/>
</dbReference>
<accession>A0A840VEG2</accession>
<feature type="transmembrane region" description="Helical" evidence="8">
    <location>
        <begin position="325"/>
        <end position="344"/>
    </location>
</feature>
<organism evidence="9 10">
    <name type="scientific">Haloferula luteola</name>
    <dbReference type="NCBI Taxonomy" id="595692"/>
    <lineage>
        <taxon>Bacteria</taxon>
        <taxon>Pseudomonadati</taxon>
        <taxon>Verrucomicrobiota</taxon>
        <taxon>Verrucomicrobiia</taxon>
        <taxon>Verrucomicrobiales</taxon>
        <taxon>Verrucomicrobiaceae</taxon>
        <taxon>Haloferula</taxon>
    </lineage>
</organism>
<keyword evidence="7 8" id="KW-0472">Membrane</keyword>
<evidence type="ECO:0000256" key="6">
    <source>
        <dbReference type="ARBA" id="ARBA00022989"/>
    </source>
</evidence>
<protein>
    <recommendedName>
        <fullName evidence="11">Glycosyltransferase RgtA/B/C/D-like domain-containing protein</fullName>
    </recommendedName>
</protein>
<keyword evidence="10" id="KW-1185">Reference proteome</keyword>
<dbReference type="RefSeq" id="WP_184017196.1">
    <property type="nucleotide sequence ID" value="NZ_JACHFD010000005.1"/>
</dbReference>
<evidence type="ECO:0000256" key="1">
    <source>
        <dbReference type="ARBA" id="ARBA00004651"/>
    </source>
</evidence>
<evidence type="ECO:0000256" key="7">
    <source>
        <dbReference type="ARBA" id="ARBA00023136"/>
    </source>
</evidence>
<dbReference type="GO" id="GO:0016763">
    <property type="term" value="F:pentosyltransferase activity"/>
    <property type="evidence" value="ECO:0007669"/>
    <property type="project" value="TreeGrafter"/>
</dbReference>
<dbReference type="GO" id="GO:0005886">
    <property type="term" value="C:plasma membrane"/>
    <property type="evidence" value="ECO:0007669"/>
    <property type="project" value="UniProtKB-SubCell"/>
</dbReference>
<evidence type="ECO:0000256" key="4">
    <source>
        <dbReference type="ARBA" id="ARBA00022679"/>
    </source>
</evidence>
<feature type="transmembrane region" description="Helical" evidence="8">
    <location>
        <begin position="386"/>
        <end position="408"/>
    </location>
</feature>
<dbReference type="Proteomes" id="UP000557717">
    <property type="component" value="Unassembled WGS sequence"/>
</dbReference>
<evidence type="ECO:0000256" key="3">
    <source>
        <dbReference type="ARBA" id="ARBA00022676"/>
    </source>
</evidence>
<keyword evidence="5 8" id="KW-0812">Transmembrane</keyword>
<keyword evidence="4" id="KW-0808">Transferase</keyword>
<feature type="transmembrane region" description="Helical" evidence="8">
    <location>
        <begin position="17"/>
        <end position="35"/>
    </location>
</feature>
<dbReference type="PANTHER" id="PTHR33908">
    <property type="entry name" value="MANNOSYLTRANSFERASE YKCB-RELATED"/>
    <property type="match status" value="1"/>
</dbReference>
<dbReference type="GO" id="GO:0009103">
    <property type="term" value="P:lipopolysaccharide biosynthetic process"/>
    <property type="evidence" value="ECO:0007669"/>
    <property type="project" value="UniProtKB-ARBA"/>
</dbReference>
<feature type="transmembrane region" description="Helical" evidence="8">
    <location>
        <begin position="420"/>
        <end position="437"/>
    </location>
</feature>
<evidence type="ECO:0000256" key="8">
    <source>
        <dbReference type="SAM" id="Phobius"/>
    </source>
</evidence>
<proteinExistence type="predicted"/>
<evidence type="ECO:0000313" key="9">
    <source>
        <dbReference type="EMBL" id="MBB5351221.1"/>
    </source>
</evidence>